<dbReference type="PANTHER" id="PTHR22911:SF137">
    <property type="entry name" value="SOLUTE CARRIER FAMILY 35 MEMBER G2-RELATED"/>
    <property type="match status" value="1"/>
</dbReference>
<dbReference type="SUPFAM" id="SSF103481">
    <property type="entry name" value="Multidrug resistance efflux transporter EmrE"/>
    <property type="match status" value="2"/>
</dbReference>
<accession>A0ABV2ABP4</accession>
<dbReference type="RefSeq" id="WP_352888773.1">
    <property type="nucleotide sequence ID" value="NZ_JBEPIJ010000007.1"/>
</dbReference>
<gene>
    <name evidence="10" type="primary">rarD</name>
    <name evidence="10" type="ORF">ABSH63_07760</name>
</gene>
<organism evidence="10 11">
    <name type="scientific">Sinimarinibacterium thermocellulolyticum</name>
    <dbReference type="NCBI Taxonomy" id="3170016"/>
    <lineage>
        <taxon>Bacteria</taxon>
        <taxon>Pseudomonadati</taxon>
        <taxon>Pseudomonadota</taxon>
        <taxon>Gammaproteobacteria</taxon>
        <taxon>Nevskiales</taxon>
        <taxon>Nevskiaceae</taxon>
        <taxon>Sinimarinibacterium</taxon>
    </lineage>
</organism>
<evidence type="ECO:0000256" key="1">
    <source>
        <dbReference type="ARBA" id="ARBA00004651"/>
    </source>
</evidence>
<evidence type="ECO:0000256" key="6">
    <source>
        <dbReference type="ARBA" id="ARBA00022989"/>
    </source>
</evidence>
<feature type="domain" description="EamA" evidence="9">
    <location>
        <begin position="4"/>
        <end position="137"/>
    </location>
</feature>
<feature type="domain" description="EamA" evidence="9">
    <location>
        <begin position="146"/>
        <end position="273"/>
    </location>
</feature>
<keyword evidence="4" id="KW-1003">Cell membrane</keyword>
<dbReference type="Pfam" id="PF00892">
    <property type="entry name" value="EamA"/>
    <property type="match status" value="2"/>
</dbReference>
<feature type="transmembrane region" description="Helical" evidence="8">
    <location>
        <begin position="260"/>
        <end position="278"/>
    </location>
</feature>
<evidence type="ECO:0000256" key="7">
    <source>
        <dbReference type="ARBA" id="ARBA00023136"/>
    </source>
</evidence>
<comment type="similarity">
    <text evidence="2">Belongs to the EamA transporter family.</text>
</comment>
<feature type="transmembrane region" description="Helical" evidence="8">
    <location>
        <begin position="63"/>
        <end position="84"/>
    </location>
</feature>
<dbReference type="NCBIfam" id="TIGR00688">
    <property type="entry name" value="rarD"/>
    <property type="match status" value="1"/>
</dbReference>
<dbReference type="InterPro" id="IPR000620">
    <property type="entry name" value="EamA_dom"/>
</dbReference>
<evidence type="ECO:0000259" key="9">
    <source>
        <dbReference type="Pfam" id="PF00892"/>
    </source>
</evidence>
<dbReference type="PANTHER" id="PTHR22911">
    <property type="entry name" value="ACYL-MALONYL CONDENSING ENZYME-RELATED"/>
    <property type="match status" value="1"/>
</dbReference>
<sequence length="289" mass="31182">MRQGLAAAAAAYLIWGLFPIYWRLLQSVPAAQIMAHRIIWCLLFVALWLGLREGFGWLRSLSPRLLAMLATSAALISANWWLYIWAVNAGHVVETSLGYFINPLVSVLMGVLILRERLNAAQWLAVGVAATGVLWLTWQGGRPPWIALALALSFGGYGLIRKLAVVPAVQGLAIESGLLFVPAATFLLWSEAAGSGGFGHHGPHVDVLLVAGGLVTALPLVLFAIGARRIPLSMIGILQYLAPTLQLACGVLLFDEPFTRTQALGFGCIWLALGIYAIDGLARARRRRG</sequence>
<evidence type="ECO:0000313" key="11">
    <source>
        <dbReference type="Proteomes" id="UP001465331"/>
    </source>
</evidence>
<comment type="subcellular location">
    <subcellularLocation>
        <location evidence="1">Cell membrane</location>
        <topology evidence="1">Multi-pass membrane protein</topology>
    </subcellularLocation>
</comment>
<comment type="caution">
    <text evidence="10">The sequence shown here is derived from an EMBL/GenBank/DDBJ whole genome shotgun (WGS) entry which is preliminary data.</text>
</comment>
<keyword evidence="11" id="KW-1185">Reference proteome</keyword>
<protein>
    <submittedName>
        <fullName evidence="10">EamA family transporter RarD</fullName>
    </submittedName>
</protein>
<keyword evidence="7 8" id="KW-0472">Membrane</keyword>
<feature type="transmembrane region" description="Helical" evidence="8">
    <location>
        <begin position="5"/>
        <end position="22"/>
    </location>
</feature>
<evidence type="ECO:0000256" key="2">
    <source>
        <dbReference type="ARBA" id="ARBA00007362"/>
    </source>
</evidence>
<feature type="transmembrane region" description="Helical" evidence="8">
    <location>
        <begin position="34"/>
        <end position="51"/>
    </location>
</feature>
<feature type="transmembrane region" description="Helical" evidence="8">
    <location>
        <begin position="96"/>
        <end position="114"/>
    </location>
</feature>
<dbReference type="InterPro" id="IPR037185">
    <property type="entry name" value="EmrE-like"/>
</dbReference>
<evidence type="ECO:0000256" key="5">
    <source>
        <dbReference type="ARBA" id="ARBA00022692"/>
    </source>
</evidence>
<dbReference type="Proteomes" id="UP001465331">
    <property type="component" value="Unassembled WGS sequence"/>
</dbReference>
<name>A0ABV2ABP4_9GAMM</name>
<feature type="transmembrane region" description="Helical" evidence="8">
    <location>
        <begin position="121"/>
        <end position="138"/>
    </location>
</feature>
<feature type="transmembrane region" description="Helical" evidence="8">
    <location>
        <begin position="144"/>
        <end position="160"/>
    </location>
</feature>
<evidence type="ECO:0000256" key="4">
    <source>
        <dbReference type="ARBA" id="ARBA00022475"/>
    </source>
</evidence>
<reference evidence="10 11" key="1">
    <citation type="submission" date="2024-06" db="EMBL/GenBank/DDBJ databases">
        <authorList>
            <person name="Li Z."/>
            <person name="Jiang Y."/>
        </authorList>
    </citation>
    <scope>NUCLEOTIDE SEQUENCE [LARGE SCALE GENOMIC DNA]</scope>
    <source>
        <strain evidence="10 11">HSW-8</strain>
    </source>
</reference>
<keyword evidence="5 8" id="KW-0812">Transmembrane</keyword>
<evidence type="ECO:0000313" key="10">
    <source>
        <dbReference type="EMBL" id="MES0873894.1"/>
    </source>
</evidence>
<feature type="transmembrane region" description="Helical" evidence="8">
    <location>
        <begin position="234"/>
        <end position="254"/>
    </location>
</feature>
<keyword evidence="3" id="KW-0813">Transport</keyword>
<feature type="transmembrane region" description="Helical" evidence="8">
    <location>
        <begin position="172"/>
        <end position="189"/>
    </location>
</feature>
<evidence type="ECO:0000256" key="8">
    <source>
        <dbReference type="SAM" id="Phobius"/>
    </source>
</evidence>
<proteinExistence type="inferred from homology"/>
<dbReference type="InterPro" id="IPR004626">
    <property type="entry name" value="RarD"/>
</dbReference>
<keyword evidence="6 8" id="KW-1133">Transmembrane helix</keyword>
<feature type="transmembrane region" description="Helical" evidence="8">
    <location>
        <begin position="209"/>
        <end position="227"/>
    </location>
</feature>
<dbReference type="EMBL" id="JBEPIJ010000007">
    <property type="protein sequence ID" value="MES0873894.1"/>
    <property type="molecule type" value="Genomic_DNA"/>
</dbReference>
<evidence type="ECO:0000256" key="3">
    <source>
        <dbReference type="ARBA" id="ARBA00022448"/>
    </source>
</evidence>